<reference evidence="1 2" key="1">
    <citation type="submission" date="2018-08" db="EMBL/GenBank/DDBJ databases">
        <title>Genome and evolution of the arbuscular mycorrhizal fungus Diversispora epigaea (formerly Glomus versiforme) and its bacterial endosymbionts.</title>
        <authorList>
            <person name="Sun X."/>
            <person name="Fei Z."/>
            <person name="Harrison M."/>
        </authorList>
    </citation>
    <scope>NUCLEOTIDE SEQUENCE [LARGE SCALE GENOMIC DNA]</scope>
    <source>
        <strain evidence="1 2">IT104</strain>
    </source>
</reference>
<organism evidence="1 2">
    <name type="scientific">Diversispora epigaea</name>
    <dbReference type="NCBI Taxonomy" id="1348612"/>
    <lineage>
        <taxon>Eukaryota</taxon>
        <taxon>Fungi</taxon>
        <taxon>Fungi incertae sedis</taxon>
        <taxon>Mucoromycota</taxon>
        <taxon>Glomeromycotina</taxon>
        <taxon>Glomeromycetes</taxon>
        <taxon>Diversisporales</taxon>
        <taxon>Diversisporaceae</taxon>
        <taxon>Diversispora</taxon>
    </lineage>
</organism>
<dbReference type="Proteomes" id="UP000266861">
    <property type="component" value="Unassembled WGS sequence"/>
</dbReference>
<name>A0A397HR08_9GLOM</name>
<evidence type="ECO:0000313" key="2">
    <source>
        <dbReference type="Proteomes" id="UP000266861"/>
    </source>
</evidence>
<evidence type="ECO:0000313" key="1">
    <source>
        <dbReference type="EMBL" id="RHZ65452.1"/>
    </source>
</evidence>
<keyword evidence="2" id="KW-1185">Reference proteome</keyword>
<dbReference type="EMBL" id="PQFF01000288">
    <property type="protein sequence ID" value="RHZ65452.1"/>
    <property type="molecule type" value="Genomic_DNA"/>
</dbReference>
<gene>
    <name evidence="1" type="ORF">Glove_315g68</name>
</gene>
<proteinExistence type="predicted"/>
<accession>A0A397HR08</accession>
<sequence length="56" mass="6545">MLRLDKTFELPKGWALKLKLINKTHKISENDMAMELEKIAETGEIQQKTVEVWITC</sequence>
<dbReference type="AlphaFoldDB" id="A0A397HR08"/>
<comment type="caution">
    <text evidence="1">The sequence shown here is derived from an EMBL/GenBank/DDBJ whole genome shotgun (WGS) entry which is preliminary data.</text>
</comment>
<protein>
    <submittedName>
        <fullName evidence="1">Uncharacterized protein</fullName>
    </submittedName>
</protein>